<keyword evidence="5" id="KW-0808">Transferase</keyword>
<keyword evidence="15" id="KW-1185">Reference proteome</keyword>
<dbReference type="GO" id="GO:0032049">
    <property type="term" value="P:cardiolipin biosynthetic process"/>
    <property type="evidence" value="ECO:0007669"/>
    <property type="project" value="InterPro"/>
</dbReference>
<evidence type="ECO:0000313" key="14">
    <source>
        <dbReference type="EMBL" id="KAH9827848.1"/>
    </source>
</evidence>
<comment type="caution">
    <text evidence="14">The sequence shown here is derived from an EMBL/GenBank/DDBJ whole genome shotgun (WGS) entry which is preliminary data.</text>
</comment>
<dbReference type="EC" id="2.7.8.5" evidence="3"/>
<reference evidence="14 15" key="2">
    <citation type="journal article" date="2021" name="Curr. Genet.">
        <title>Genetic response to nitrogen starvation in the aggressive Eucalyptus foliar pathogen Teratosphaeria destructans.</title>
        <authorList>
            <person name="Havenga M."/>
            <person name="Wingfield B.D."/>
            <person name="Wingfield M.J."/>
            <person name="Dreyer L.L."/>
            <person name="Roets F."/>
            <person name="Aylward J."/>
        </authorList>
    </citation>
    <scope>NUCLEOTIDE SEQUENCE [LARGE SCALE GENOMIC DNA]</scope>
    <source>
        <strain evidence="14">CMW44962</strain>
    </source>
</reference>
<reference evidence="14 15" key="1">
    <citation type="journal article" date="2018" name="IMA Fungus">
        <title>IMA Genome-F 10: Nine draft genome sequences of Claviceps purpurea s.lat., including C. arundinis, C. humidiphila, and C. cf. spartinae, pseudomolecules for the pitch canker pathogen Fusarium circinatum, draft genome of Davidsoniella eucalypti, Grosmannia galeiformis, Quambalaria eucalypti, and Teratosphaeria destructans.</title>
        <authorList>
            <person name="Wingfield B.D."/>
            <person name="Liu M."/>
            <person name="Nguyen H.D."/>
            <person name="Lane F.A."/>
            <person name="Morgan S.W."/>
            <person name="De Vos L."/>
            <person name="Wilken P.M."/>
            <person name="Duong T.A."/>
            <person name="Aylward J."/>
            <person name="Coetzee M.P."/>
            <person name="Dadej K."/>
            <person name="De Beer Z.W."/>
            <person name="Findlay W."/>
            <person name="Havenga M."/>
            <person name="Kolarik M."/>
            <person name="Menzies J.G."/>
            <person name="Naidoo K."/>
            <person name="Pochopski O."/>
            <person name="Shoukouhi P."/>
            <person name="Santana Q.C."/>
            <person name="Seifert K.A."/>
            <person name="Soal N."/>
            <person name="Steenkamp E.T."/>
            <person name="Tatham C.T."/>
            <person name="van der Nest M.A."/>
            <person name="Wingfield M.J."/>
        </authorList>
    </citation>
    <scope>NUCLEOTIDE SEQUENCE [LARGE SCALE GENOMIC DNA]</scope>
    <source>
        <strain evidence="14">CMW44962</strain>
    </source>
</reference>
<dbReference type="InterPro" id="IPR025202">
    <property type="entry name" value="PLD-like_dom"/>
</dbReference>
<keyword evidence="6" id="KW-0677">Repeat</keyword>
<feature type="compositionally biased region" description="Basic residues" evidence="11">
    <location>
        <begin position="740"/>
        <end position="751"/>
    </location>
</feature>
<evidence type="ECO:0000256" key="1">
    <source>
        <dbReference type="ARBA" id="ARBA00005042"/>
    </source>
</evidence>
<dbReference type="CDD" id="cd09135">
    <property type="entry name" value="PLDc_PGS1_euk_1"/>
    <property type="match status" value="1"/>
</dbReference>
<keyword evidence="12" id="KW-0472">Membrane</keyword>
<evidence type="ECO:0000256" key="2">
    <source>
        <dbReference type="ARBA" id="ARBA00010682"/>
    </source>
</evidence>
<feature type="region of interest" description="Disordered" evidence="11">
    <location>
        <begin position="147"/>
        <end position="166"/>
    </location>
</feature>
<evidence type="ECO:0000256" key="3">
    <source>
        <dbReference type="ARBA" id="ARBA00013170"/>
    </source>
</evidence>
<evidence type="ECO:0000256" key="9">
    <source>
        <dbReference type="ARBA" id="ARBA00023264"/>
    </source>
</evidence>
<dbReference type="EMBL" id="RIBY02001854">
    <property type="protein sequence ID" value="KAH9827848.1"/>
    <property type="molecule type" value="Genomic_DNA"/>
</dbReference>
<evidence type="ECO:0000256" key="6">
    <source>
        <dbReference type="ARBA" id="ARBA00022737"/>
    </source>
</evidence>
<feature type="transmembrane region" description="Helical" evidence="12">
    <location>
        <begin position="927"/>
        <end position="950"/>
    </location>
</feature>
<dbReference type="Gene3D" id="3.30.870.10">
    <property type="entry name" value="Endonuclease Chain A"/>
    <property type="match status" value="2"/>
</dbReference>
<dbReference type="OrthoDB" id="10250191at2759"/>
<evidence type="ECO:0000256" key="11">
    <source>
        <dbReference type="SAM" id="MobiDB-lite"/>
    </source>
</evidence>
<keyword evidence="12" id="KW-1133">Transmembrane helix</keyword>
<feature type="domain" description="PLD phosphodiesterase" evidence="13">
    <location>
        <begin position="308"/>
        <end position="334"/>
    </location>
</feature>
<comment type="catalytic activity">
    <reaction evidence="10">
        <text>a CDP-1,2-diacyl-sn-glycerol + sn-glycerol 3-phosphate = a 1,2-diacyl-sn-glycero-3-phospho-(1'-sn-glycero-3'-phosphate) + CMP + H(+)</text>
        <dbReference type="Rhea" id="RHEA:12593"/>
        <dbReference type="ChEBI" id="CHEBI:15378"/>
        <dbReference type="ChEBI" id="CHEBI:57597"/>
        <dbReference type="ChEBI" id="CHEBI:58332"/>
        <dbReference type="ChEBI" id="CHEBI:60110"/>
        <dbReference type="ChEBI" id="CHEBI:60377"/>
        <dbReference type="EC" id="2.7.8.5"/>
    </reaction>
</comment>
<evidence type="ECO:0000256" key="12">
    <source>
        <dbReference type="SAM" id="Phobius"/>
    </source>
</evidence>
<dbReference type="CDD" id="cd09137">
    <property type="entry name" value="PLDc_PGS1_euk_2"/>
    <property type="match status" value="1"/>
</dbReference>
<dbReference type="Pfam" id="PF13091">
    <property type="entry name" value="PLDc_2"/>
    <property type="match status" value="1"/>
</dbReference>
<dbReference type="Proteomes" id="UP001138500">
    <property type="component" value="Unassembled WGS sequence"/>
</dbReference>
<evidence type="ECO:0000256" key="8">
    <source>
        <dbReference type="ARBA" id="ARBA00023209"/>
    </source>
</evidence>
<keyword evidence="12" id="KW-0812">Transmembrane</keyword>
<keyword evidence="8" id="KW-0594">Phospholipid biosynthesis</keyword>
<gene>
    <name evidence="14" type="ORF">Tdes44962_MAKER09606</name>
</gene>
<keyword evidence="9" id="KW-1208">Phospholipid metabolism</keyword>
<feature type="compositionally biased region" description="Low complexity" evidence="11">
    <location>
        <begin position="153"/>
        <end position="166"/>
    </location>
</feature>
<evidence type="ECO:0000313" key="15">
    <source>
        <dbReference type="Proteomes" id="UP001138500"/>
    </source>
</evidence>
<dbReference type="InterPro" id="IPR016270">
    <property type="entry name" value="PGS1"/>
</dbReference>
<evidence type="ECO:0000256" key="5">
    <source>
        <dbReference type="ARBA" id="ARBA00022679"/>
    </source>
</evidence>
<evidence type="ECO:0000256" key="7">
    <source>
        <dbReference type="ARBA" id="ARBA00023098"/>
    </source>
</evidence>
<feature type="transmembrane region" description="Helical" evidence="12">
    <location>
        <begin position="1023"/>
        <end position="1045"/>
    </location>
</feature>
<protein>
    <recommendedName>
        <fullName evidence="3">CDP-diacylglycerol--glycerol-3-phosphate 1-phosphatidyltransferase</fullName>
        <ecNumber evidence="3">2.7.8.5</ecNumber>
    </recommendedName>
</protein>
<evidence type="ECO:0000256" key="10">
    <source>
        <dbReference type="ARBA" id="ARBA00048586"/>
    </source>
</evidence>
<comment type="pathway">
    <text evidence="1">Phospholipid metabolism; phosphatidylglycerol biosynthesis; phosphatidylglycerol from CDP-diacylglycerol: step 1/2.</text>
</comment>
<dbReference type="InterPro" id="IPR001736">
    <property type="entry name" value="PLipase_D/transphosphatidylase"/>
</dbReference>
<organism evidence="14 15">
    <name type="scientific">Teratosphaeria destructans</name>
    <dbReference type="NCBI Taxonomy" id="418781"/>
    <lineage>
        <taxon>Eukaryota</taxon>
        <taxon>Fungi</taxon>
        <taxon>Dikarya</taxon>
        <taxon>Ascomycota</taxon>
        <taxon>Pezizomycotina</taxon>
        <taxon>Dothideomycetes</taxon>
        <taxon>Dothideomycetidae</taxon>
        <taxon>Mycosphaerellales</taxon>
        <taxon>Teratosphaeriaceae</taxon>
        <taxon>Teratosphaeria</taxon>
    </lineage>
</organism>
<dbReference type="PANTHER" id="PTHR12586">
    <property type="entry name" value="CDP-DIACYLGLYCEROL--SERINE O-PHOSPHATIDYLTRANSFERASE"/>
    <property type="match status" value="1"/>
</dbReference>
<dbReference type="GO" id="GO:0008444">
    <property type="term" value="F:CDP-diacylglycerol-glycerol-3-phosphate 3-phosphatidyltransferase activity"/>
    <property type="evidence" value="ECO:0007669"/>
    <property type="project" value="UniProtKB-EC"/>
</dbReference>
<comment type="similarity">
    <text evidence="2">Belongs to the CDP-alcohol phosphatidyltransferase class-II family.</text>
</comment>
<keyword evidence="7" id="KW-0443">Lipid metabolism</keyword>
<evidence type="ECO:0000256" key="4">
    <source>
        <dbReference type="ARBA" id="ARBA00022516"/>
    </source>
</evidence>
<name>A0A9W7ST32_9PEZI</name>
<dbReference type="SMART" id="SM00155">
    <property type="entry name" value="PLDc"/>
    <property type="match status" value="2"/>
</dbReference>
<dbReference type="PROSITE" id="PS50035">
    <property type="entry name" value="PLD"/>
    <property type="match status" value="1"/>
</dbReference>
<feature type="region of interest" description="Disordered" evidence="11">
    <location>
        <begin position="77"/>
        <end position="98"/>
    </location>
</feature>
<proteinExistence type="inferred from homology"/>
<sequence>MNNTRSVLLVVRERSIVESHTCNWWPYSCPNVSLHFLFRSALVGVVLVPSSLCSASCEASLVWSTCCRASRRLHRDAVDGGAPPRDGNGGSSSGEDPRVQAQWPADFTCNLGLLDSPRQYVDSMITKRAASCLRVARPSRQCLRQCVRPQRRPSSTAAPTSAPPVASQSLISPLASITSELDKLSPRFDVSADSIDIIKSPTDFYETLKAKISKAQRRIYLSTLYVGKKEDELIDTIRAALKANPTLKVAILTDALRGTREAPQPSCASLLGSLISDFGAERVEIRMYHTPNLTGIRKAILPKRINEGWGLQHMKLYGIDDEIIMSGANLSDDYFTNRQDRYHLIKSKEIADYFALLFGTVASLSYRVSPAAKEAGGFVLDWPQENVQPAPLDDPTGYIASATKLLSPLVRRPSALSAPGKASDTHIYPLVQLTPLLKPDTSTELPALTSILRKLGTAELAGSRWTFTAGYFNMTSEVRQLLLDSRPASATVVAASPWANGFYGSHGISGMLPAAYTHLSRRFLDAVSGAGLSDQIAVKEWRKGTVNTPGGWTYHAKGIWITLPGQQNPCISLVGSSNYTKRSYSLDLEANTLIVTSNPDLQRRLGDEEKWLQEYATTVTRDDYAKTERRVGLHVRVAMWVVTLVGGALVSRCRPWLAAMEPLSHPREGLANVGRHDHKDAAEQLQYRTGPELTGLTDTVAFNAEAVPEHVDGATDERSKLEKLKQTAKTVAHATAHPHQTIKQRGQKHLSKTVVPSERPWLDDSVKADEQLLDAHDDLDRLKAEHRQERIDNDPSPALEGAARRIDGLEHEREDLAVAWHMARYVRRARVVRRPVEWPLKERYRVQGPHGRGEGFNWVKWVGHLILYGFQDTSLQYIDPTNAVPYSKEELTRTIERLLVAAEPSVYWWMRVRHVYRWEDPWLTFKWLVLYLVLLKSGYFMSFYWCYLLYSVITNYDGRHSRWWMREAHDRSQDRKAKAALLSEMVMRHGPDNWLEPLLDEFGPWLQLQLRDLAQFLEISSNYYMWKNVSSTTWTCVGYFTLLLISAIPDVQFSIKVFWVAVGVYFFMSRPVASLYPRFRHVVDPLKWFFWHQPTGSEYAFGYLRKHALPPIDRTLKAEQTGESEDEVDAEIYFDSISKPPPYRAVDRPVGLLPGGGEPFMHFRAHWSGRRGRLEIMRTSLRFTTSTTGDGRNVEWERSLADLLEVRKLNIPLTDLPMPSMTKLSQASAALSVLWLVPGTTNVASTEEQPNNPDACDEEVLYAMGQNRRNEAFNALIGISGALWQELQPQPEWQTRQH</sequence>
<feature type="region of interest" description="Disordered" evidence="11">
    <location>
        <begin position="731"/>
        <end position="755"/>
    </location>
</feature>
<dbReference type="PANTHER" id="PTHR12586:SF1">
    <property type="entry name" value="CDP-DIACYLGLYCEROL--GLYCEROL-3-PHOSPHATE 3-PHOSPHATIDYLTRANSFERASE, MITOCHONDRIAL"/>
    <property type="match status" value="1"/>
</dbReference>
<accession>A0A9W7ST32</accession>
<keyword evidence="4" id="KW-0444">Lipid biosynthesis</keyword>
<dbReference type="SUPFAM" id="SSF56024">
    <property type="entry name" value="Phospholipase D/nuclease"/>
    <property type="match status" value="1"/>
</dbReference>
<evidence type="ECO:0000259" key="13">
    <source>
        <dbReference type="PROSITE" id="PS50035"/>
    </source>
</evidence>
<dbReference type="GO" id="GO:0005739">
    <property type="term" value="C:mitochondrion"/>
    <property type="evidence" value="ECO:0007669"/>
    <property type="project" value="TreeGrafter"/>
</dbReference>